<reference evidence="2 3" key="1">
    <citation type="submission" date="2018-08" db="EMBL/GenBank/DDBJ databases">
        <title>The reduced genetic potential of extracellular carbohydrate catabolism in Euzebyella marina RN62, a Flavobacteriia bacterium isolated from the hadal water.</title>
        <authorList>
            <person name="Xue C."/>
        </authorList>
    </citation>
    <scope>NUCLEOTIDE SEQUENCE [LARGE SCALE GENOMIC DNA]</scope>
    <source>
        <strain evidence="2 3">RN62</strain>
    </source>
</reference>
<keyword evidence="1" id="KW-0472">Membrane</keyword>
<evidence type="ECO:0000313" key="2">
    <source>
        <dbReference type="EMBL" id="AYN69302.1"/>
    </source>
</evidence>
<keyword evidence="3" id="KW-1185">Reference proteome</keyword>
<feature type="transmembrane region" description="Helical" evidence="1">
    <location>
        <begin position="6"/>
        <end position="29"/>
    </location>
</feature>
<protein>
    <submittedName>
        <fullName evidence="2">Uncharacterized protein</fullName>
    </submittedName>
</protein>
<accession>A0A3G2LAK7</accession>
<dbReference type="Proteomes" id="UP000276309">
    <property type="component" value="Chromosome"/>
</dbReference>
<dbReference type="EMBL" id="CP032050">
    <property type="protein sequence ID" value="AYN69302.1"/>
    <property type="molecule type" value="Genomic_DNA"/>
</dbReference>
<name>A0A3G2LAK7_9FLAO</name>
<evidence type="ECO:0000313" key="3">
    <source>
        <dbReference type="Proteomes" id="UP000276309"/>
    </source>
</evidence>
<dbReference type="AlphaFoldDB" id="A0A3G2LAK7"/>
<gene>
    <name evidence="2" type="ORF">D1013_18880</name>
</gene>
<organism evidence="2 3">
    <name type="scientific">Euzebyella marina</name>
    <dbReference type="NCBI Taxonomy" id="1761453"/>
    <lineage>
        <taxon>Bacteria</taxon>
        <taxon>Pseudomonadati</taxon>
        <taxon>Bacteroidota</taxon>
        <taxon>Flavobacteriia</taxon>
        <taxon>Flavobacteriales</taxon>
        <taxon>Flavobacteriaceae</taxon>
        <taxon>Euzebyella</taxon>
    </lineage>
</organism>
<keyword evidence="1" id="KW-1133">Transmembrane helix</keyword>
<sequence>MHGEGFLNVSGLKIAIYLLASPMGIGLTLNDFKPLKLVIENQVNDTFRLLHQKEKMFASIAFSFSRAHSIRLDAIKSRQARI</sequence>
<dbReference type="KEGG" id="emar:D1013_18880"/>
<evidence type="ECO:0000256" key="1">
    <source>
        <dbReference type="SAM" id="Phobius"/>
    </source>
</evidence>
<keyword evidence="1" id="KW-0812">Transmembrane</keyword>
<proteinExistence type="predicted"/>